<protein>
    <submittedName>
        <fullName evidence="2">Sodium/glutamate symporter</fullName>
    </submittedName>
</protein>
<dbReference type="InterPro" id="IPR004445">
    <property type="entry name" value="GltS"/>
</dbReference>
<feature type="transmembrane region" description="Helical" evidence="1">
    <location>
        <begin position="246"/>
        <end position="264"/>
    </location>
</feature>
<comment type="caution">
    <text evidence="2">The sequence shown here is derived from an EMBL/GenBank/DDBJ whole genome shotgun (WGS) entry which is preliminary data.</text>
</comment>
<feature type="transmembrane region" description="Helical" evidence="1">
    <location>
        <begin position="179"/>
        <end position="203"/>
    </location>
</feature>
<feature type="transmembrane region" description="Helical" evidence="1">
    <location>
        <begin position="114"/>
        <end position="140"/>
    </location>
</feature>
<accession>A0ABN2U4R0</accession>
<feature type="transmembrane region" description="Helical" evidence="1">
    <location>
        <begin position="33"/>
        <end position="53"/>
    </location>
</feature>
<feature type="transmembrane region" description="Helical" evidence="1">
    <location>
        <begin position="6"/>
        <end position="26"/>
    </location>
</feature>
<evidence type="ECO:0000256" key="1">
    <source>
        <dbReference type="SAM" id="Phobius"/>
    </source>
</evidence>
<keyword evidence="3" id="KW-1185">Reference proteome</keyword>
<feature type="transmembrane region" description="Helical" evidence="1">
    <location>
        <begin position="416"/>
        <end position="435"/>
    </location>
</feature>
<organism evidence="2 3">
    <name type="scientific">Yaniella flava</name>
    <dbReference type="NCBI Taxonomy" id="287930"/>
    <lineage>
        <taxon>Bacteria</taxon>
        <taxon>Bacillati</taxon>
        <taxon>Actinomycetota</taxon>
        <taxon>Actinomycetes</taxon>
        <taxon>Micrococcales</taxon>
        <taxon>Micrococcaceae</taxon>
        <taxon>Yaniella</taxon>
    </lineage>
</organism>
<name>A0ABN2U4R0_9MICC</name>
<keyword evidence="1" id="KW-0812">Transmembrane</keyword>
<dbReference type="Proteomes" id="UP001501461">
    <property type="component" value="Unassembled WGS sequence"/>
</dbReference>
<feature type="transmembrane region" description="Helical" evidence="1">
    <location>
        <begin position="441"/>
        <end position="462"/>
    </location>
</feature>
<reference evidence="2 3" key="1">
    <citation type="journal article" date="2019" name="Int. J. Syst. Evol. Microbiol.">
        <title>The Global Catalogue of Microorganisms (GCM) 10K type strain sequencing project: providing services to taxonomists for standard genome sequencing and annotation.</title>
        <authorList>
            <consortium name="The Broad Institute Genomics Platform"/>
            <consortium name="The Broad Institute Genome Sequencing Center for Infectious Disease"/>
            <person name="Wu L."/>
            <person name="Ma J."/>
        </authorList>
    </citation>
    <scope>NUCLEOTIDE SEQUENCE [LARGE SCALE GENOMIC DNA]</scope>
    <source>
        <strain evidence="2 3">JCM 13595</strain>
    </source>
</reference>
<dbReference type="PANTHER" id="PTHR36178:SF1">
    <property type="entry name" value="SODIUM_GLUTAMATE SYMPORTER"/>
    <property type="match status" value="1"/>
</dbReference>
<dbReference type="PANTHER" id="PTHR36178">
    <property type="entry name" value="SLR0625 PROTEIN"/>
    <property type="match status" value="1"/>
</dbReference>
<sequence>MSPSTIGLAILLLGILAIVGTMIRVRSRTAQKLFLPVSIIAGFIALILGPQVLGRLGEWLGWDALVEGGIFGGGVQEVWGELPGLLISVVFAALFLGTTLPSPKRAVKLLGPQLSLGVTFASGQYVIGILLAVAILVPLFNVSPMFGALIEIGFEGGHGTAAGMAPVMQELGFEDGGDLALAMATVGILSGVIIGVIGVNWAARRGHSKTLDVSANRDPEIARGLYDSEQPSGGSLTVRTESVDSLTLHIGIIALAVLIGQGLLSGLQAIEQWLWADTIEIFEFVPLFPLAMLGGVIIQLIGDKTGLARLIDRGTMERIQGLALDTLIIAALATLSLDAIVDNLWPFIILAVAGILWNVFVLFFLAPRFIQNFWFERAIADFGQSQGVTATGLLLLRMADPHQKSPAYEAFGYKQLVFEPFFGGGLVTAASIPLIVQLGPYPLLIIMAVLLVFAIASGLFYFGKRASFDLERQQ</sequence>
<keyword evidence="1" id="KW-0472">Membrane</keyword>
<keyword evidence="1" id="KW-1133">Transmembrane helix</keyword>
<proteinExistence type="predicted"/>
<dbReference type="EMBL" id="BAAAMN010000009">
    <property type="protein sequence ID" value="GAA2028619.1"/>
    <property type="molecule type" value="Genomic_DNA"/>
</dbReference>
<evidence type="ECO:0000313" key="3">
    <source>
        <dbReference type="Proteomes" id="UP001501461"/>
    </source>
</evidence>
<feature type="transmembrane region" description="Helical" evidence="1">
    <location>
        <begin position="347"/>
        <end position="366"/>
    </location>
</feature>
<feature type="transmembrane region" description="Helical" evidence="1">
    <location>
        <begin position="82"/>
        <end position="102"/>
    </location>
</feature>
<dbReference type="Pfam" id="PF03616">
    <property type="entry name" value="Glt_symporter"/>
    <property type="match status" value="1"/>
</dbReference>
<feature type="transmembrane region" description="Helical" evidence="1">
    <location>
        <begin position="322"/>
        <end position="341"/>
    </location>
</feature>
<feature type="transmembrane region" description="Helical" evidence="1">
    <location>
        <begin position="284"/>
        <end position="301"/>
    </location>
</feature>
<evidence type="ECO:0000313" key="2">
    <source>
        <dbReference type="EMBL" id="GAA2028619.1"/>
    </source>
</evidence>
<gene>
    <name evidence="2" type="ORF">GCM10009720_05480</name>
</gene>
<dbReference type="RefSeq" id="WP_343956058.1">
    <property type="nucleotide sequence ID" value="NZ_BAAAMN010000009.1"/>
</dbReference>